<dbReference type="Proteomes" id="UP001153269">
    <property type="component" value="Unassembled WGS sequence"/>
</dbReference>
<organism evidence="1 2">
    <name type="scientific">Pleuronectes platessa</name>
    <name type="common">European plaice</name>
    <dbReference type="NCBI Taxonomy" id="8262"/>
    <lineage>
        <taxon>Eukaryota</taxon>
        <taxon>Metazoa</taxon>
        <taxon>Chordata</taxon>
        <taxon>Craniata</taxon>
        <taxon>Vertebrata</taxon>
        <taxon>Euteleostomi</taxon>
        <taxon>Actinopterygii</taxon>
        <taxon>Neopterygii</taxon>
        <taxon>Teleostei</taxon>
        <taxon>Neoteleostei</taxon>
        <taxon>Acanthomorphata</taxon>
        <taxon>Carangaria</taxon>
        <taxon>Pleuronectiformes</taxon>
        <taxon>Pleuronectoidei</taxon>
        <taxon>Pleuronectidae</taxon>
        <taxon>Pleuronectes</taxon>
    </lineage>
</organism>
<name>A0A9N7U7D5_PLEPL</name>
<evidence type="ECO:0000313" key="1">
    <source>
        <dbReference type="EMBL" id="CAB1426170.1"/>
    </source>
</evidence>
<evidence type="ECO:0000313" key="2">
    <source>
        <dbReference type="Proteomes" id="UP001153269"/>
    </source>
</evidence>
<dbReference type="EMBL" id="CADEAL010000864">
    <property type="protein sequence ID" value="CAB1426170.1"/>
    <property type="molecule type" value="Genomic_DNA"/>
</dbReference>
<comment type="caution">
    <text evidence="1">The sequence shown here is derived from an EMBL/GenBank/DDBJ whole genome shotgun (WGS) entry which is preliminary data.</text>
</comment>
<dbReference type="AlphaFoldDB" id="A0A9N7U7D5"/>
<reference evidence="1" key="1">
    <citation type="submission" date="2020-03" db="EMBL/GenBank/DDBJ databases">
        <authorList>
            <person name="Weist P."/>
        </authorList>
    </citation>
    <scope>NUCLEOTIDE SEQUENCE</scope>
</reference>
<proteinExistence type="predicted"/>
<accession>A0A9N7U7D5</accession>
<sequence>MSCFPPTICWCHRLRDSHTTLTAAALAKHQLPGLRSTGERRFDRSVRPDSGNSEVLTLVERRTNRGHQFPGAVFQGHWDSCVTGGRTERRSGVGVHQGEAAVELKVSRGKKLPSVSQERDGRQPLSSRINLRIIIMRRDVNNSEAEKHSGLIQLRGHLLRFHMRETEAAGNTAATQRQQKD</sequence>
<protein>
    <submittedName>
        <fullName evidence="1">Uncharacterized protein</fullName>
    </submittedName>
</protein>
<gene>
    <name evidence="1" type="ORF">PLEPLA_LOCUS14105</name>
</gene>
<keyword evidence="2" id="KW-1185">Reference proteome</keyword>